<protein>
    <submittedName>
        <fullName evidence="3">Uncharacterized protein</fullName>
    </submittedName>
</protein>
<gene>
    <name evidence="3" type="ORF">MCOR_50005</name>
</gene>
<organism evidence="3 4">
    <name type="scientific">Mytilus coruscus</name>
    <name type="common">Sea mussel</name>
    <dbReference type="NCBI Taxonomy" id="42192"/>
    <lineage>
        <taxon>Eukaryota</taxon>
        <taxon>Metazoa</taxon>
        <taxon>Spiralia</taxon>
        <taxon>Lophotrochozoa</taxon>
        <taxon>Mollusca</taxon>
        <taxon>Bivalvia</taxon>
        <taxon>Autobranchia</taxon>
        <taxon>Pteriomorphia</taxon>
        <taxon>Mytilida</taxon>
        <taxon>Mytiloidea</taxon>
        <taxon>Mytilidae</taxon>
        <taxon>Mytilinae</taxon>
        <taxon>Mytilus</taxon>
    </lineage>
</organism>
<keyword evidence="2" id="KW-0732">Signal</keyword>
<keyword evidence="1" id="KW-1133">Transmembrane helix</keyword>
<dbReference type="AlphaFoldDB" id="A0A6J8E9P6"/>
<reference evidence="3 4" key="1">
    <citation type="submission" date="2020-06" db="EMBL/GenBank/DDBJ databases">
        <authorList>
            <person name="Li R."/>
            <person name="Bekaert M."/>
        </authorList>
    </citation>
    <scope>NUCLEOTIDE SEQUENCE [LARGE SCALE GENOMIC DNA]</scope>
    <source>
        <strain evidence="4">wild</strain>
    </source>
</reference>
<sequence length="721" mass="83826">MNFFKALMHAICIVTWVSPATTQYDFKCPHESHRMIRAHWHCKTAEENYSCLKDVRQDSYRESCLYKSDFVRMGQKYVIKGNRRNMNCTVNRYQPFKFYSSQLSKCAFMKTSCYEEGQLLFNPGSTKEDSTCGCDYTQGYTFLLRPRNIRFCMPEQEDCTCYVTTCPQNNELSSDYECTQDPMFPSFVPFIAQTKLGQNETVKNGNFDGYTYNLALPTGSYRIAAAVATCVTSMVAIALVLYYSYHVRMDYIRNIGDEIDGNHGEFNPEDSCKNVQKEVNNDNNKDSKNYCNGDDIERDSAYDEEEYTTTTRFAVLTDKLEKICSKLDTNIGTAICQIKSKGDRCEKVLNLLVAVVDCVKHVRTHEINIVEGVKLIKVISDTSNTICEDDIDCIQIPAALLKLIWPVRLMKIDENDKLPVKLNKEIVAVRKKFEKLDQSLNEPDDQHDSLNTVEDIAKFVEELQKKIKFLIYSKNTRTKNEVTRVQNKSHALIDLYMNIQFLRSAYCIRYCSRSSDNVDRMYKELKNIETNQKEFLQVFEQPTEETVAFFGLFYPSNYEFINDYMEVKGIVLQDLPHELDNQTFAIRPQRWLEHWAVMSNLPAGTIWSTKKCDNKRDIVFNFKSISKVDNIFLISPVQWPSWFMYMDESGAVRGQNEKKGPKREWKIVRLGEEKYMMCTRRWPSKFIYMDGGMFGKVFGGYKPKGSKGYFNLIDENEIHME</sequence>
<name>A0A6J8E9P6_MYTCO</name>
<feature type="chain" id="PRO_5026896689" evidence="2">
    <location>
        <begin position="23"/>
        <end position="721"/>
    </location>
</feature>
<dbReference type="EMBL" id="CACVKT020008753">
    <property type="protein sequence ID" value="CAC5417509.1"/>
    <property type="molecule type" value="Genomic_DNA"/>
</dbReference>
<dbReference type="OrthoDB" id="6092766at2759"/>
<evidence type="ECO:0000313" key="4">
    <source>
        <dbReference type="Proteomes" id="UP000507470"/>
    </source>
</evidence>
<evidence type="ECO:0000256" key="1">
    <source>
        <dbReference type="SAM" id="Phobius"/>
    </source>
</evidence>
<evidence type="ECO:0000313" key="3">
    <source>
        <dbReference type="EMBL" id="CAC5417509.1"/>
    </source>
</evidence>
<feature type="signal peptide" evidence="2">
    <location>
        <begin position="1"/>
        <end position="22"/>
    </location>
</feature>
<keyword evidence="1" id="KW-0472">Membrane</keyword>
<feature type="transmembrane region" description="Helical" evidence="1">
    <location>
        <begin position="223"/>
        <end position="245"/>
    </location>
</feature>
<accession>A0A6J8E9P6</accession>
<dbReference type="Proteomes" id="UP000507470">
    <property type="component" value="Unassembled WGS sequence"/>
</dbReference>
<keyword evidence="4" id="KW-1185">Reference proteome</keyword>
<proteinExistence type="predicted"/>
<keyword evidence="1" id="KW-0812">Transmembrane</keyword>
<evidence type="ECO:0000256" key="2">
    <source>
        <dbReference type="SAM" id="SignalP"/>
    </source>
</evidence>